<proteinExistence type="predicted"/>
<dbReference type="Gene3D" id="3.90.79.10">
    <property type="entry name" value="Nucleoside Triphosphate Pyrophosphohydrolase"/>
    <property type="match status" value="1"/>
</dbReference>
<evidence type="ECO:0000259" key="2">
    <source>
        <dbReference type="PROSITE" id="PS51462"/>
    </source>
</evidence>
<dbReference type="GO" id="GO:0005634">
    <property type="term" value="C:nucleus"/>
    <property type="evidence" value="ECO:0007669"/>
    <property type="project" value="TreeGrafter"/>
</dbReference>
<dbReference type="InterPro" id="IPR015797">
    <property type="entry name" value="NUDIX_hydrolase-like_dom_sf"/>
</dbReference>
<dbReference type="PROSITE" id="PS00893">
    <property type="entry name" value="NUDIX_BOX"/>
    <property type="match status" value="1"/>
</dbReference>
<dbReference type="GO" id="GO:0047631">
    <property type="term" value="F:ADP-ribose diphosphatase activity"/>
    <property type="evidence" value="ECO:0007669"/>
    <property type="project" value="TreeGrafter"/>
</dbReference>
<dbReference type="PANTHER" id="PTHR11839">
    <property type="entry name" value="UDP/ADP-SUGAR PYROPHOSPHATASE"/>
    <property type="match status" value="1"/>
</dbReference>
<dbReference type="PANTHER" id="PTHR11839:SF26">
    <property type="entry name" value="ADP-RIBOSE DIPHOSPHATASE"/>
    <property type="match status" value="1"/>
</dbReference>
<dbReference type="InterPro" id="IPR000086">
    <property type="entry name" value="NUDIX_hydrolase_dom"/>
</dbReference>
<sequence length="209" mass="23238">MSNSPYNAKIKSVEALDQGKWIQTRKINWIDPAGKERVWEMAVRTTRTETTGLDAVSIFALLKKKGHPSDLVLVKQFRPPCEKVVIEMPAGLIDPNESVEATAERELIEETGYHGKTTSGSHNNITLFSDPGLTNANMALVTVDVDMEDPRNQNPQPQNDEGEFIEVFTLPINDLLKGLEDVCKKEGCVVDARLYHFAAGIDVAKRAFE</sequence>
<dbReference type="SUPFAM" id="SSF55811">
    <property type="entry name" value="Nudix"/>
    <property type="match status" value="1"/>
</dbReference>
<dbReference type="FunFam" id="3.90.79.10:FF:000016">
    <property type="entry name" value="ADP-sugar pyrophosphatase isoform X1"/>
    <property type="match status" value="1"/>
</dbReference>
<dbReference type="CDD" id="cd18888">
    <property type="entry name" value="NUDIX_ADPRase_Nudt5"/>
    <property type="match status" value="1"/>
</dbReference>
<feature type="domain" description="Nudix hydrolase" evidence="2">
    <location>
        <begin position="51"/>
        <end position="194"/>
    </location>
</feature>
<dbReference type="STRING" id="45357.A0A2V1B1A5"/>
<dbReference type="RefSeq" id="XP_025344566.1">
    <property type="nucleotide sequence ID" value="XM_025487550.1"/>
</dbReference>
<dbReference type="Proteomes" id="UP000244309">
    <property type="component" value="Unassembled WGS sequence"/>
</dbReference>
<reference evidence="3 4" key="1">
    <citation type="submission" date="2017-12" db="EMBL/GenBank/DDBJ databases">
        <title>Genome Sequence of a Multidrug-Resistant Candida haemulonii Isolate from a Patient with Chronic Leg Ulcers in Israel.</title>
        <authorList>
            <person name="Chow N.A."/>
            <person name="Gade L."/>
            <person name="Batra D."/>
            <person name="Rowe L.A."/>
            <person name="Ben-Ami R."/>
            <person name="Loparev V.N."/>
            <person name="Litvintseva A.P."/>
        </authorList>
    </citation>
    <scope>NUCLEOTIDE SEQUENCE [LARGE SCALE GENOMIC DNA]</scope>
    <source>
        <strain evidence="3 4">B11899</strain>
    </source>
</reference>
<dbReference type="EMBL" id="PKFO01000011">
    <property type="protein sequence ID" value="PVH23626.1"/>
    <property type="molecule type" value="Genomic_DNA"/>
</dbReference>
<dbReference type="GO" id="GO:0006753">
    <property type="term" value="P:nucleoside phosphate metabolic process"/>
    <property type="evidence" value="ECO:0007669"/>
    <property type="project" value="TreeGrafter"/>
</dbReference>
<accession>A0A2V1B1A5</accession>
<evidence type="ECO:0000256" key="1">
    <source>
        <dbReference type="ARBA" id="ARBA00022801"/>
    </source>
</evidence>
<dbReference type="InterPro" id="IPR020084">
    <property type="entry name" value="NUDIX_hydrolase_CS"/>
</dbReference>
<dbReference type="VEuPathDB" id="FungiDB:CXQ85_003916"/>
<keyword evidence="4" id="KW-1185">Reference proteome</keyword>
<dbReference type="Pfam" id="PF00293">
    <property type="entry name" value="NUDIX"/>
    <property type="match status" value="1"/>
</dbReference>
<protein>
    <recommendedName>
        <fullName evidence="2">Nudix hydrolase domain-containing protein</fullName>
    </recommendedName>
</protein>
<dbReference type="GeneID" id="37009246"/>
<dbReference type="OrthoDB" id="10249920at2759"/>
<evidence type="ECO:0000313" key="3">
    <source>
        <dbReference type="EMBL" id="PVH23626.1"/>
    </source>
</evidence>
<organism evidence="3 4">
    <name type="scientific">Candidozyma haemuli</name>
    <dbReference type="NCBI Taxonomy" id="45357"/>
    <lineage>
        <taxon>Eukaryota</taxon>
        <taxon>Fungi</taxon>
        <taxon>Dikarya</taxon>
        <taxon>Ascomycota</taxon>
        <taxon>Saccharomycotina</taxon>
        <taxon>Pichiomycetes</taxon>
        <taxon>Metschnikowiaceae</taxon>
        <taxon>Candidozyma</taxon>
    </lineage>
</organism>
<keyword evidence="1" id="KW-0378">Hydrolase</keyword>
<gene>
    <name evidence="3" type="ORF">CXQ85_003916</name>
</gene>
<evidence type="ECO:0000313" key="4">
    <source>
        <dbReference type="Proteomes" id="UP000244309"/>
    </source>
</evidence>
<comment type="caution">
    <text evidence="3">The sequence shown here is derived from an EMBL/GenBank/DDBJ whole genome shotgun (WGS) entry which is preliminary data.</text>
</comment>
<dbReference type="PROSITE" id="PS51462">
    <property type="entry name" value="NUDIX"/>
    <property type="match status" value="1"/>
</dbReference>
<dbReference type="AlphaFoldDB" id="A0A2V1B1A5"/>
<dbReference type="GO" id="GO:0019693">
    <property type="term" value="P:ribose phosphate metabolic process"/>
    <property type="evidence" value="ECO:0007669"/>
    <property type="project" value="TreeGrafter"/>
</dbReference>
<name>A0A2V1B1A5_9ASCO</name>